<evidence type="ECO:0000256" key="1">
    <source>
        <dbReference type="SAM" id="MobiDB-lite"/>
    </source>
</evidence>
<proteinExistence type="predicted"/>
<evidence type="ECO:0008006" key="4">
    <source>
        <dbReference type="Google" id="ProtNLM"/>
    </source>
</evidence>
<keyword evidence="3" id="KW-1185">Reference proteome</keyword>
<comment type="caution">
    <text evidence="2">The sequence shown here is derived from an EMBL/GenBank/DDBJ whole genome shotgun (WGS) entry which is preliminary data.</text>
</comment>
<gene>
    <name evidence="2" type="ORF">CAP_8759</name>
</gene>
<accession>A0A017SXQ6</accession>
<dbReference type="AlphaFoldDB" id="A0A017SXQ6"/>
<dbReference type="STRING" id="1192034.CAP_8759"/>
<dbReference type="EMBL" id="ASRX01000091">
    <property type="protein sequence ID" value="EYF01046.1"/>
    <property type="molecule type" value="Genomic_DNA"/>
</dbReference>
<organism evidence="2 3">
    <name type="scientific">Chondromyces apiculatus DSM 436</name>
    <dbReference type="NCBI Taxonomy" id="1192034"/>
    <lineage>
        <taxon>Bacteria</taxon>
        <taxon>Pseudomonadati</taxon>
        <taxon>Myxococcota</taxon>
        <taxon>Polyangia</taxon>
        <taxon>Polyangiales</taxon>
        <taxon>Polyangiaceae</taxon>
        <taxon>Chondromyces</taxon>
    </lineage>
</organism>
<feature type="region of interest" description="Disordered" evidence="1">
    <location>
        <begin position="39"/>
        <end position="69"/>
    </location>
</feature>
<evidence type="ECO:0000313" key="3">
    <source>
        <dbReference type="Proteomes" id="UP000019678"/>
    </source>
</evidence>
<sequence>MVSRAFPGSSRARRGQAGLAAGLLSAVFLVACGASPVGGPGQAAAPPPSTSGRGSPPSEASATAAAPSATTAAGGASASAAAPTAGAAGAPAAAEAKPPAVTSAFAMADVDAAAVTRACEAMRKKQHAALDALKAKRIDAKKIEHAKKLFGTCHPVGKAALVMTVDALQAVKQPRRDPICARHDIHPSSLVTFGCFDRTCDDCISGMVSLELVAAPFQAAPMVLGPLSVPSTLRTRSSDGNVVPTGTSIEALSAAHKGAVDVDGDGWPEALHCGTVHALGERTDASTPTTDGCVLVSTAPDRFGASKAAERLEEMLGEVRQTAAGPEVLVRSAVTKHVDALCPFGEDERMHVDSFCNGLTLWARYKDGAFVPPLEDPALPARLTAACKEAEARGEVGAAFGTSALMFAEGVCKALQSGKEPAQTLDEGELTELCSVFGAQDSQCAASEASQALYGLFRKAIGGGGKPKK</sequence>
<dbReference type="Proteomes" id="UP000019678">
    <property type="component" value="Unassembled WGS sequence"/>
</dbReference>
<name>A0A017SXQ6_9BACT</name>
<protein>
    <recommendedName>
        <fullName evidence="4">Lipoprotein</fullName>
    </recommendedName>
</protein>
<evidence type="ECO:0000313" key="2">
    <source>
        <dbReference type="EMBL" id="EYF01046.1"/>
    </source>
</evidence>
<feature type="compositionally biased region" description="Low complexity" evidence="1">
    <location>
        <begin position="50"/>
        <end position="69"/>
    </location>
</feature>
<reference evidence="2 3" key="1">
    <citation type="submission" date="2013-05" db="EMBL/GenBank/DDBJ databases">
        <title>Genome assembly of Chondromyces apiculatus DSM 436.</title>
        <authorList>
            <person name="Sharma G."/>
            <person name="Khatri I."/>
            <person name="Kaur C."/>
            <person name="Mayilraj S."/>
            <person name="Subramanian S."/>
        </authorList>
    </citation>
    <scope>NUCLEOTIDE SEQUENCE [LARGE SCALE GENOMIC DNA]</scope>
    <source>
        <strain evidence="2 3">DSM 436</strain>
    </source>
</reference>
<dbReference type="PROSITE" id="PS51257">
    <property type="entry name" value="PROKAR_LIPOPROTEIN"/>
    <property type="match status" value="1"/>
</dbReference>